<gene>
    <name evidence="2" type="ORF">BXYJ_LOCUS9157</name>
</gene>
<dbReference type="Proteomes" id="UP000095284">
    <property type="component" value="Unplaced"/>
</dbReference>
<proteinExistence type="predicted"/>
<name>A0A1I7S2X0_BURXY</name>
<evidence type="ECO:0000313" key="4">
    <source>
        <dbReference type="Proteomes" id="UP000095284"/>
    </source>
</evidence>
<dbReference type="PANTHER" id="PTHR34311">
    <property type="entry name" value="PROTEIN CBG21698-RELATED"/>
    <property type="match status" value="1"/>
</dbReference>
<dbReference type="EMBL" id="CAJFDI010000004">
    <property type="protein sequence ID" value="CAD5226612.1"/>
    <property type="molecule type" value="Genomic_DNA"/>
</dbReference>
<dbReference type="AlphaFoldDB" id="A0A1I7S2X0"/>
<evidence type="ECO:0000313" key="2">
    <source>
        <dbReference type="EMBL" id="CAD5226612.1"/>
    </source>
</evidence>
<organism evidence="4 6">
    <name type="scientific">Bursaphelenchus xylophilus</name>
    <name type="common">Pinewood nematode worm</name>
    <name type="synonym">Aphelenchoides xylophilus</name>
    <dbReference type="NCBI Taxonomy" id="6326"/>
    <lineage>
        <taxon>Eukaryota</taxon>
        <taxon>Metazoa</taxon>
        <taxon>Ecdysozoa</taxon>
        <taxon>Nematoda</taxon>
        <taxon>Chromadorea</taxon>
        <taxon>Rhabditida</taxon>
        <taxon>Tylenchina</taxon>
        <taxon>Tylenchomorpha</taxon>
        <taxon>Aphelenchoidea</taxon>
        <taxon>Aphelenchoididae</taxon>
        <taxon>Bursaphelenchus</taxon>
    </lineage>
</organism>
<feature type="chain" id="PRO_5035359650" evidence="1">
    <location>
        <begin position="27"/>
        <end position="291"/>
    </location>
</feature>
<evidence type="ECO:0000313" key="5">
    <source>
        <dbReference type="Proteomes" id="UP000659654"/>
    </source>
</evidence>
<protein>
    <submittedName>
        <fullName evidence="2">(pine wood nematode) hypothetical protein</fullName>
    </submittedName>
</protein>
<reference evidence="3" key="2">
    <citation type="submission" date="2020-08" db="EMBL/GenBank/DDBJ databases">
        <authorList>
            <person name="Kikuchi T."/>
        </authorList>
    </citation>
    <scope>NUCLEOTIDE SEQUENCE</scope>
    <source>
        <strain evidence="2">Ka4C1</strain>
    </source>
</reference>
<dbReference type="PANTHER" id="PTHR34311:SF3">
    <property type="entry name" value="DUF19 DOMAIN-CONTAINING PROTEIN"/>
    <property type="match status" value="1"/>
</dbReference>
<dbReference type="Proteomes" id="UP000582659">
    <property type="component" value="Unassembled WGS sequence"/>
</dbReference>
<dbReference type="Proteomes" id="UP000659654">
    <property type="component" value="Unassembled WGS sequence"/>
</dbReference>
<keyword evidence="1" id="KW-0732">Signal</keyword>
<evidence type="ECO:0000313" key="3">
    <source>
        <dbReference type="EMBL" id="CAG9116013.1"/>
    </source>
</evidence>
<reference evidence="6" key="1">
    <citation type="submission" date="2016-11" db="UniProtKB">
        <authorList>
            <consortium name="WormBaseParasite"/>
        </authorList>
    </citation>
    <scope>IDENTIFICATION</scope>
</reference>
<sequence length="291" mass="33279">MASFAPTMTPMLSSVVLLSLLLTVNGREDVGIFYSVNPQIPPDDFQGEPHPGLRECNKHQLDYCQGQLAIHLGIDKALFKKPAELIKHIENLIFHDGTNGIFSLCKARTDFHTCLASNYIPCTDLFNILKFQGHSVRDSFILADLYDNMDFDCNGGFLQGIRHWDCIERMHTSDEYKQHTEQCFKQYNDTIHKNPQQYCQAAESFSFCQAIVFGGHEGCDAKELIWWECERTLRRSQLDGFCSKTTCSKVFTYDQSEAQSTPQKLTMFSENHKKYFKEVASKNRKLAASLN</sequence>
<dbReference type="eggNOG" id="ENOG502SSQQ">
    <property type="taxonomic scope" value="Eukaryota"/>
</dbReference>
<dbReference type="EMBL" id="CAJFCV020000004">
    <property type="protein sequence ID" value="CAG9116013.1"/>
    <property type="molecule type" value="Genomic_DNA"/>
</dbReference>
<evidence type="ECO:0000256" key="1">
    <source>
        <dbReference type="SAM" id="SignalP"/>
    </source>
</evidence>
<dbReference type="WBParaSite" id="BXY_0735000.1">
    <property type="protein sequence ID" value="BXY_0735000.1"/>
    <property type="gene ID" value="BXY_0735000"/>
</dbReference>
<accession>A0A1I7S2X0</accession>
<dbReference type="OrthoDB" id="5779209at2759"/>
<evidence type="ECO:0000313" key="6">
    <source>
        <dbReference type="WBParaSite" id="BXY_0735000.1"/>
    </source>
</evidence>
<keyword evidence="5" id="KW-1185">Reference proteome</keyword>
<feature type="signal peptide" evidence="1">
    <location>
        <begin position="1"/>
        <end position="26"/>
    </location>
</feature>